<dbReference type="EMBL" id="FNOY01000036">
    <property type="protein sequence ID" value="SDY44069.1"/>
    <property type="molecule type" value="Genomic_DNA"/>
</dbReference>
<dbReference type="AlphaFoldDB" id="A0A1H3JWS7"/>
<keyword evidence="3" id="KW-1185">Reference proteome</keyword>
<organism evidence="2 3">
    <name type="scientific">Nitrosomonas halophila</name>
    <dbReference type="NCBI Taxonomy" id="44576"/>
    <lineage>
        <taxon>Bacteria</taxon>
        <taxon>Pseudomonadati</taxon>
        <taxon>Pseudomonadota</taxon>
        <taxon>Betaproteobacteria</taxon>
        <taxon>Nitrosomonadales</taxon>
        <taxon>Nitrosomonadaceae</taxon>
        <taxon>Nitrosomonas</taxon>
    </lineage>
</organism>
<keyword evidence="1" id="KW-1133">Transmembrane helix</keyword>
<feature type="transmembrane region" description="Helical" evidence="1">
    <location>
        <begin position="12"/>
        <end position="31"/>
    </location>
</feature>
<reference evidence="2 3" key="1">
    <citation type="submission" date="2016-10" db="EMBL/GenBank/DDBJ databases">
        <authorList>
            <person name="de Groot N.N."/>
        </authorList>
    </citation>
    <scope>NUCLEOTIDE SEQUENCE [LARGE SCALE GENOMIC DNA]</scope>
    <source>
        <strain evidence="2 3">Nm1</strain>
    </source>
</reference>
<keyword evidence="1" id="KW-0472">Membrane</keyword>
<dbReference type="STRING" id="44576.SAMN05421881_10361"/>
<gene>
    <name evidence="2" type="ORF">SAMN05421881_10361</name>
</gene>
<evidence type="ECO:0000313" key="2">
    <source>
        <dbReference type="EMBL" id="SDY44069.1"/>
    </source>
</evidence>
<proteinExistence type="predicted"/>
<name>A0A1H3JWS7_9PROT</name>
<dbReference type="Proteomes" id="UP000198640">
    <property type="component" value="Unassembled WGS sequence"/>
</dbReference>
<dbReference type="RefSeq" id="WP_090414451.1">
    <property type="nucleotide sequence ID" value="NZ_FNOY01000036.1"/>
</dbReference>
<accession>A0A1H3JWS7</accession>
<keyword evidence="1" id="KW-0812">Transmembrane</keyword>
<sequence>MAKLLGKLIGTIINIVMIPIVLILAIPVGILKARRAQKSRLLFTSAEQALLGKAQRNYSAKKMQKVLDRVFV</sequence>
<evidence type="ECO:0000256" key="1">
    <source>
        <dbReference type="SAM" id="Phobius"/>
    </source>
</evidence>
<dbReference type="OrthoDB" id="7069201at2"/>
<protein>
    <submittedName>
        <fullName evidence="2">Uncharacterized protein</fullName>
    </submittedName>
</protein>
<evidence type="ECO:0000313" key="3">
    <source>
        <dbReference type="Proteomes" id="UP000198640"/>
    </source>
</evidence>